<proteinExistence type="predicted"/>
<dbReference type="AlphaFoldDB" id="A0A6C0DIS0"/>
<organism evidence="2">
    <name type="scientific">viral metagenome</name>
    <dbReference type="NCBI Taxonomy" id="1070528"/>
    <lineage>
        <taxon>unclassified sequences</taxon>
        <taxon>metagenomes</taxon>
        <taxon>organismal metagenomes</taxon>
    </lineage>
</organism>
<name>A0A6C0DIS0_9ZZZZ</name>
<feature type="transmembrane region" description="Helical" evidence="1">
    <location>
        <begin position="85"/>
        <end position="106"/>
    </location>
</feature>
<protein>
    <submittedName>
        <fullName evidence="2">Uncharacterized protein</fullName>
    </submittedName>
</protein>
<accession>A0A6C0DIS0</accession>
<dbReference type="EMBL" id="MN739627">
    <property type="protein sequence ID" value="QHT16838.1"/>
    <property type="molecule type" value="Genomic_DNA"/>
</dbReference>
<reference evidence="2" key="1">
    <citation type="journal article" date="2020" name="Nature">
        <title>Giant virus diversity and host interactions through global metagenomics.</title>
        <authorList>
            <person name="Schulz F."/>
            <person name="Roux S."/>
            <person name="Paez-Espino D."/>
            <person name="Jungbluth S."/>
            <person name="Walsh D.A."/>
            <person name="Denef V.J."/>
            <person name="McMahon K.D."/>
            <person name="Konstantinidis K.T."/>
            <person name="Eloe-Fadrosh E.A."/>
            <person name="Kyrpides N.C."/>
            <person name="Woyke T."/>
        </authorList>
    </citation>
    <scope>NUCLEOTIDE SEQUENCE</scope>
    <source>
        <strain evidence="2">GVMAG-M-3300023174-207</strain>
    </source>
</reference>
<feature type="transmembrane region" description="Helical" evidence="1">
    <location>
        <begin position="112"/>
        <end position="132"/>
    </location>
</feature>
<sequence length="135" mass="16039">MSECPNSDPNFDKVMSRWFDTTSKDYPSNRKKVYYGICIWVRLILFTIVFYYRKHKYMPYILALFSSFSIYHYKDNIKNPGKQWWSKRFDLAIAVSLLISTVLVIMKKVDPVVMPVILYISLFGGILQSFFIKFC</sequence>
<evidence type="ECO:0000256" key="1">
    <source>
        <dbReference type="SAM" id="Phobius"/>
    </source>
</evidence>
<evidence type="ECO:0000313" key="2">
    <source>
        <dbReference type="EMBL" id="QHT16838.1"/>
    </source>
</evidence>
<feature type="transmembrane region" description="Helical" evidence="1">
    <location>
        <begin position="33"/>
        <end position="51"/>
    </location>
</feature>
<keyword evidence="1" id="KW-1133">Transmembrane helix</keyword>
<keyword evidence="1" id="KW-0472">Membrane</keyword>
<keyword evidence="1" id="KW-0812">Transmembrane</keyword>